<dbReference type="InterPro" id="IPR025609">
    <property type="entry name" value="Lsm14-like_N"/>
</dbReference>
<feature type="region of interest" description="Disordered" evidence="2">
    <location>
        <begin position="356"/>
        <end position="398"/>
    </location>
</feature>
<evidence type="ECO:0000313" key="6">
    <source>
        <dbReference type="Proteomes" id="UP000604046"/>
    </source>
</evidence>
<dbReference type="CDD" id="cd01736">
    <property type="entry name" value="LSm14_N"/>
    <property type="match status" value="1"/>
</dbReference>
<dbReference type="AlphaFoldDB" id="A0A812P9G4"/>
<organism evidence="5 6">
    <name type="scientific">Symbiodinium natans</name>
    <dbReference type="NCBI Taxonomy" id="878477"/>
    <lineage>
        <taxon>Eukaryota</taxon>
        <taxon>Sar</taxon>
        <taxon>Alveolata</taxon>
        <taxon>Dinophyceae</taxon>
        <taxon>Suessiales</taxon>
        <taxon>Symbiodiniaceae</taxon>
        <taxon>Symbiodinium</taxon>
    </lineage>
</organism>
<name>A0A812P9G4_9DINO</name>
<dbReference type="PROSITE" id="PS52002">
    <property type="entry name" value="SM"/>
    <property type="match status" value="1"/>
</dbReference>
<accession>A0A812P9G4</accession>
<dbReference type="EMBL" id="CAJNDS010002121">
    <property type="protein sequence ID" value="CAE7338878.1"/>
    <property type="molecule type" value="Genomic_DNA"/>
</dbReference>
<dbReference type="PROSITE" id="PS51513">
    <property type="entry name" value="FFD"/>
    <property type="match status" value="1"/>
</dbReference>
<dbReference type="PANTHER" id="PTHR13586">
    <property type="entry name" value="SCD6 PROTEIN-RELATED"/>
    <property type="match status" value="1"/>
</dbReference>
<feature type="region of interest" description="Disordered" evidence="2">
    <location>
        <begin position="183"/>
        <end position="312"/>
    </location>
</feature>
<dbReference type="Pfam" id="PF12701">
    <property type="entry name" value="LSM14"/>
    <property type="match status" value="1"/>
</dbReference>
<dbReference type="InterPro" id="IPR025761">
    <property type="entry name" value="FFD_box"/>
</dbReference>
<dbReference type="InterPro" id="IPR047575">
    <property type="entry name" value="Sm"/>
</dbReference>
<proteinExistence type="predicted"/>
<comment type="caution">
    <text evidence="5">The sequence shown here is derived from an EMBL/GenBank/DDBJ whole genome shotgun (WGS) entry which is preliminary data.</text>
</comment>
<protein>
    <submittedName>
        <fullName evidence="5">DCP5 protein</fullName>
    </submittedName>
</protein>
<dbReference type="SMART" id="SM01199">
    <property type="entry name" value="FDF"/>
    <property type="match status" value="1"/>
</dbReference>
<evidence type="ECO:0000256" key="2">
    <source>
        <dbReference type="SAM" id="MobiDB-lite"/>
    </source>
</evidence>
<dbReference type="SMART" id="SM01271">
    <property type="entry name" value="LSM14"/>
    <property type="match status" value="1"/>
</dbReference>
<dbReference type="SUPFAM" id="SSF50182">
    <property type="entry name" value="Sm-like ribonucleoproteins"/>
    <property type="match status" value="1"/>
</dbReference>
<gene>
    <name evidence="5" type="primary">DCP5</name>
    <name evidence="5" type="ORF">SNAT2548_LOCUS17734</name>
</gene>
<dbReference type="Gene3D" id="2.30.30.100">
    <property type="match status" value="1"/>
</dbReference>
<dbReference type="InterPro" id="IPR010920">
    <property type="entry name" value="LSM_dom_sf"/>
</dbReference>
<evidence type="ECO:0000259" key="3">
    <source>
        <dbReference type="PROSITE" id="PS51513"/>
    </source>
</evidence>
<dbReference type="Proteomes" id="UP000604046">
    <property type="component" value="Unassembled WGS sequence"/>
</dbReference>
<evidence type="ECO:0000313" key="5">
    <source>
        <dbReference type="EMBL" id="CAE7338878.1"/>
    </source>
</evidence>
<feature type="compositionally biased region" description="Basic residues" evidence="2">
    <location>
        <begin position="388"/>
        <end position="398"/>
    </location>
</feature>
<feature type="domain" description="Sm" evidence="4">
    <location>
        <begin position="1"/>
        <end position="81"/>
    </location>
</feature>
<evidence type="ECO:0000256" key="1">
    <source>
        <dbReference type="PROSITE-ProRule" id="PRU00846"/>
    </source>
</evidence>
<evidence type="ECO:0000259" key="4">
    <source>
        <dbReference type="PROSITE" id="PS52002"/>
    </source>
</evidence>
<feature type="compositionally biased region" description="Basic and acidic residues" evidence="2">
    <location>
        <begin position="357"/>
        <end position="378"/>
    </location>
</feature>
<keyword evidence="6" id="KW-1185">Reference proteome</keyword>
<dbReference type="OrthoDB" id="21539at2759"/>
<feature type="domain" description="FFD box profile" evidence="3">
    <location>
        <begin position="341"/>
        <end position="357"/>
    </location>
</feature>
<feature type="compositionally biased region" description="Basic and acidic residues" evidence="2">
    <location>
        <begin position="187"/>
        <end position="289"/>
    </location>
</feature>
<dbReference type="InterPro" id="IPR019050">
    <property type="entry name" value="FDF_dom"/>
</dbReference>
<reference evidence="5" key="1">
    <citation type="submission" date="2021-02" db="EMBL/GenBank/DDBJ databases">
        <authorList>
            <person name="Dougan E. K."/>
            <person name="Rhodes N."/>
            <person name="Thang M."/>
            <person name="Chan C."/>
        </authorList>
    </citation>
    <scope>NUCLEOTIDE SEQUENCE</scope>
</reference>
<sequence length="398" mass="41428">MSSNPTPYIGSKISLVSMSEIRYEGVLYNINTEESTIALQSVRCFGTEGRKMPEVPPSNEVYDFIIFRGQDIKDLTVLESGSSPAINDPAILSVNKPPAGAKAGEGPKGADKGSMGKAPTDGKGKGYEGATGYAGYSGKGYDVGKGYDGGKGYDSGKGYENGRGYGHDGRGWGDAGKGYGFDAKGGYGKDKGKEKGKDVAKGKDAGKGKGDGKDGKGKDAKGKGDMKGEAKGKADGKGQQGKKGDKGSPKGKDAKGKDAKGKDAKGKDAKGKGKGKGEKGKDGKGEGKGGRRRGGGNGIVGELLPEENADTKRQYAEDFDFASSAQKFDKVSDEDLLKPLEGYNKGKSFFDNISCEATERTGEAGRQRADRDKAREADAAAFGDANARRGKGQRKGRS</sequence>
<feature type="short sequence motif" description="FFD box" evidence="1">
    <location>
        <begin position="341"/>
        <end position="357"/>
    </location>
</feature>
<dbReference type="PANTHER" id="PTHR13586:SF0">
    <property type="entry name" value="TRAILER HITCH, ISOFORM H"/>
    <property type="match status" value="1"/>
</dbReference>
<dbReference type="GO" id="GO:0003723">
    <property type="term" value="F:RNA binding"/>
    <property type="evidence" value="ECO:0007669"/>
    <property type="project" value="InterPro"/>
</dbReference>
<feature type="region of interest" description="Disordered" evidence="2">
    <location>
        <begin position="86"/>
        <end position="128"/>
    </location>
</feature>